<dbReference type="PANTHER" id="PTHR42790">
    <property type="entry name" value="AMINOTRANSFERASE"/>
    <property type="match status" value="1"/>
</dbReference>
<dbReference type="InterPro" id="IPR050859">
    <property type="entry name" value="Class-I_PLP-dep_aminotransf"/>
</dbReference>
<dbReference type="PANTHER" id="PTHR42790:SF21">
    <property type="entry name" value="AROMATIC_AMINOADIPATE AMINOTRANSFERASE 1"/>
    <property type="match status" value="1"/>
</dbReference>
<dbReference type="CDD" id="cd00609">
    <property type="entry name" value="AAT_like"/>
    <property type="match status" value="1"/>
</dbReference>
<evidence type="ECO:0000313" key="8">
    <source>
        <dbReference type="Proteomes" id="UP000750711"/>
    </source>
</evidence>
<dbReference type="SUPFAM" id="SSF53383">
    <property type="entry name" value="PLP-dependent transferases"/>
    <property type="match status" value="1"/>
</dbReference>
<dbReference type="GO" id="GO:0047536">
    <property type="term" value="F:2-aminoadipate transaminase activity"/>
    <property type="evidence" value="ECO:0007669"/>
    <property type="project" value="TreeGrafter"/>
</dbReference>
<organism evidence="7 8">
    <name type="scientific">Trichoglossum hirsutum</name>
    <dbReference type="NCBI Taxonomy" id="265104"/>
    <lineage>
        <taxon>Eukaryota</taxon>
        <taxon>Fungi</taxon>
        <taxon>Dikarya</taxon>
        <taxon>Ascomycota</taxon>
        <taxon>Pezizomycotina</taxon>
        <taxon>Geoglossomycetes</taxon>
        <taxon>Geoglossales</taxon>
        <taxon>Geoglossaceae</taxon>
        <taxon>Trichoglossum</taxon>
    </lineage>
</organism>
<dbReference type="InterPro" id="IPR015421">
    <property type="entry name" value="PyrdxlP-dep_Trfase_major"/>
</dbReference>
<evidence type="ECO:0000259" key="6">
    <source>
        <dbReference type="Pfam" id="PF00155"/>
    </source>
</evidence>
<keyword evidence="5" id="KW-0663">Pyridoxal phosphate</keyword>
<evidence type="ECO:0000256" key="2">
    <source>
        <dbReference type="ARBA" id="ARBA00007441"/>
    </source>
</evidence>
<keyword evidence="8" id="KW-1185">Reference proteome</keyword>
<accession>A0A9P8IH99</accession>
<keyword evidence="4" id="KW-0808">Transferase</keyword>
<feature type="non-terminal residue" evidence="7">
    <location>
        <position position="340"/>
    </location>
</feature>
<comment type="similarity">
    <text evidence="2">Belongs to the class-I pyridoxal-phosphate-dependent aminotransferase family.</text>
</comment>
<dbReference type="Pfam" id="PF00155">
    <property type="entry name" value="Aminotran_1_2"/>
    <property type="match status" value="1"/>
</dbReference>
<dbReference type="GO" id="GO:0009074">
    <property type="term" value="P:aromatic amino acid family catabolic process"/>
    <property type="evidence" value="ECO:0007669"/>
    <property type="project" value="TreeGrafter"/>
</dbReference>
<dbReference type="GO" id="GO:0008793">
    <property type="term" value="F:aromatic-amino-acid transaminase activity"/>
    <property type="evidence" value="ECO:0007669"/>
    <property type="project" value="TreeGrafter"/>
</dbReference>
<evidence type="ECO:0000256" key="5">
    <source>
        <dbReference type="ARBA" id="ARBA00022898"/>
    </source>
</evidence>
<dbReference type="InterPro" id="IPR004839">
    <property type="entry name" value="Aminotransferase_I/II_large"/>
</dbReference>
<dbReference type="GO" id="GO:0006571">
    <property type="term" value="P:tyrosine biosynthetic process"/>
    <property type="evidence" value="ECO:0007669"/>
    <property type="project" value="TreeGrafter"/>
</dbReference>
<sequence length="340" mass="38193">MVMLTASRLGSRLALGTGKTEVKDMGSYTELGSFFKEGILSLGPGAPSSQYYPFDDISLKIPSIGRFTEAEFMDSGVRVETRKYDMKESRSMYGTGSTQLLDFVTEHTKLVHDPPYLDWQCVLTGGNTSALDLAFRTFTERGSYILVDEYTYPTAFETGYPLGIRYAAIRIDEEGPLPEHMDEILENWDEKTKGAKKPHILYTVPTGQNPSGATQGLERRRNIYRIAQKHDVYILEDDPYYFIQMLPSTGSGKEQLKPSAPTSPSAFVETLVPSFLRLDTDGRVLRMDSFSKIIAPGTRTGWVTASQQIVDRFVRAHETSLQNPSGFSQIMLFKLLREGW</sequence>
<keyword evidence="3" id="KW-0032">Aminotransferase</keyword>
<dbReference type="EMBL" id="JAGHQM010001401">
    <property type="protein sequence ID" value="KAH0555712.1"/>
    <property type="molecule type" value="Genomic_DNA"/>
</dbReference>
<evidence type="ECO:0000256" key="3">
    <source>
        <dbReference type="ARBA" id="ARBA00022576"/>
    </source>
</evidence>
<dbReference type="Gene3D" id="3.40.640.10">
    <property type="entry name" value="Type I PLP-dependent aspartate aminotransferase-like (Major domain)"/>
    <property type="match status" value="1"/>
</dbReference>
<evidence type="ECO:0000256" key="4">
    <source>
        <dbReference type="ARBA" id="ARBA00022679"/>
    </source>
</evidence>
<evidence type="ECO:0000313" key="7">
    <source>
        <dbReference type="EMBL" id="KAH0555712.1"/>
    </source>
</evidence>
<dbReference type="Proteomes" id="UP000750711">
    <property type="component" value="Unassembled WGS sequence"/>
</dbReference>
<reference evidence="7" key="1">
    <citation type="submission" date="2021-03" db="EMBL/GenBank/DDBJ databases">
        <title>Comparative genomics and phylogenomic investigation of the class Geoglossomycetes provide insights into ecological specialization and systematics.</title>
        <authorList>
            <person name="Melie T."/>
            <person name="Pirro S."/>
            <person name="Miller A.N."/>
            <person name="Quandt A."/>
        </authorList>
    </citation>
    <scope>NUCLEOTIDE SEQUENCE</scope>
    <source>
        <strain evidence="7">CAQ_001_2017</strain>
    </source>
</reference>
<feature type="domain" description="Aminotransferase class I/classII large" evidence="6">
    <location>
        <begin position="86"/>
        <end position="326"/>
    </location>
</feature>
<gene>
    <name evidence="7" type="ORF">GP486_006344</name>
</gene>
<dbReference type="AlphaFoldDB" id="A0A9P8IH99"/>
<name>A0A9P8IH99_9PEZI</name>
<dbReference type="InterPro" id="IPR015424">
    <property type="entry name" value="PyrdxlP-dep_Trfase"/>
</dbReference>
<dbReference type="GO" id="GO:0030170">
    <property type="term" value="F:pyridoxal phosphate binding"/>
    <property type="evidence" value="ECO:0007669"/>
    <property type="project" value="InterPro"/>
</dbReference>
<protein>
    <recommendedName>
        <fullName evidence="6">Aminotransferase class I/classII large domain-containing protein</fullName>
    </recommendedName>
</protein>
<comment type="caution">
    <text evidence="7">The sequence shown here is derived from an EMBL/GenBank/DDBJ whole genome shotgun (WGS) entry which is preliminary data.</text>
</comment>
<dbReference type="GO" id="GO:0019878">
    <property type="term" value="P:lysine biosynthetic process via aminoadipic acid"/>
    <property type="evidence" value="ECO:0007669"/>
    <property type="project" value="TreeGrafter"/>
</dbReference>
<evidence type="ECO:0000256" key="1">
    <source>
        <dbReference type="ARBA" id="ARBA00001933"/>
    </source>
</evidence>
<comment type="cofactor">
    <cofactor evidence="1">
        <name>pyridoxal 5'-phosphate</name>
        <dbReference type="ChEBI" id="CHEBI:597326"/>
    </cofactor>
</comment>
<proteinExistence type="inferred from homology"/>